<dbReference type="EMBL" id="JACGBB010000001">
    <property type="protein sequence ID" value="MBZ7986545.1"/>
    <property type="molecule type" value="Genomic_DNA"/>
</dbReference>
<proteinExistence type="predicted"/>
<feature type="transmembrane region" description="Helical" evidence="1">
    <location>
        <begin position="159"/>
        <end position="178"/>
    </location>
</feature>
<evidence type="ECO:0000256" key="1">
    <source>
        <dbReference type="SAM" id="Phobius"/>
    </source>
</evidence>
<sequence>MQEFIDSFVKYGYILVFLYSLGGGMLALLALGVFSSAYDINPYISIFVAFIGNLAGNCLIYFLMKINKNEYSKYVFKYKRKVALMVVLFRKNAFIFTLICKFIYGLKTISPIASALVKMRFDKFFIYNAISCFVWAVSVFYTALYAASFIKNTFEQYSSYAPIVLFAILFLIFLFFKIKARK</sequence>
<dbReference type="RefSeq" id="WP_172232213.1">
    <property type="nucleotide sequence ID" value="NZ_CP035946.1"/>
</dbReference>
<dbReference type="InterPro" id="IPR032816">
    <property type="entry name" value="VTT_dom"/>
</dbReference>
<feature type="domain" description="VTT" evidence="2">
    <location>
        <begin position="27"/>
        <end position="141"/>
    </location>
</feature>
<keyword evidence="1" id="KW-1133">Transmembrane helix</keyword>
<dbReference type="InterPro" id="IPR051311">
    <property type="entry name" value="DedA_domain"/>
</dbReference>
<feature type="transmembrane region" description="Helical" evidence="1">
    <location>
        <begin position="40"/>
        <end position="62"/>
    </location>
</feature>
<dbReference type="PANTHER" id="PTHR42709:SF2">
    <property type="entry name" value="INNER MEMBRANE PROTEIN YOHD"/>
    <property type="match status" value="1"/>
</dbReference>
<gene>
    <name evidence="3" type="ORF">AVCANL283_00265</name>
</gene>
<organism evidence="3 4">
    <name type="scientific">Campylobacter canadensis</name>
    <dbReference type="NCBI Taxonomy" id="449520"/>
    <lineage>
        <taxon>Bacteria</taxon>
        <taxon>Pseudomonadati</taxon>
        <taxon>Campylobacterota</taxon>
        <taxon>Epsilonproteobacteria</taxon>
        <taxon>Campylobacterales</taxon>
        <taxon>Campylobacteraceae</taxon>
        <taxon>Campylobacter</taxon>
    </lineage>
</organism>
<evidence type="ECO:0000313" key="3">
    <source>
        <dbReference type="EMBL" id="MBZ7986545.1"/>
    </source>
</evidence>
<dbReference type="PANTHER" id="PTHR42709">
    <property type="entry name" value="ALKALINE PHOSPHATASE LIKE PROTEIN"/>
    <property type="match status" value="1"/>
</dbReference>
<name>A0ABS7WP48_9BACT</name>
<accession>A0ABS7WP48</accession>
<dbReference type="Proteomes" id="UP000786183">
    <property type="component" value="Unassembled WGS sequence"/>
</dbReference>
<feature type="transmembrane region" description="Helical" evidence="1">
    <location>
        <begin position="124"/>
        <end position="147"/>
    </location>
</feature>
<keyword evidence="1" id="KW-0472">Membrane</keyword>
<keyword evidence="4" id="KW-1185">Reference proteome</keyword>
<keyword evidence="1" id="KW-0812">Transmembrane</keyword>
<protein>
    <submittedName>
        <fullName evidence="3">DedA family protein</fullName>
    </submittedName>
</protein>
<feature type="transmembrane region" description="Helical" evidence="1">
    <location>
        <begin position="12"/>
        <end position="34"/>
    </location>
</feature>
<evidence type="ECO:0000313" key="4">
    <source>
        <dbReference type="Proteomes" id="UP000786183"/>
    </source>
</evidence>
<evidence type="ECO:0000259" key="2">
    <source>
        <dbReference type="Pfam" id="PF09335"/>
    </source>
</evidence>
<comment type="caution">
    <text evidence="3">The sequence shown here is derived from an EMBL/GenBank/DDBJ whole genome shotgun (WGS) entry which is preliminary data.</text>
</comment>
<reference evidence="3 4" key="1">
    <citation type="submission" date="2020-07" db="EMBL/GenBank/DDBJ databases">
        <title>Transfer of Campylobacter canadensis to the novel genus Avispirillum gen. nov., that also includes two novel species recovered from migratory waterfowl: Avispirillum anseris sp. nov. and Avispirillum brantae sp. nov.</title>
        <authorList>
            <person name="Miller W.G."/>
            <person name="Chapman M.H."/>
            <person name="Yee E."/>
            <person name="Inglis G.D."/>
        </authorList>
    </citation>
    <scope>NUCLEOTIDE SEQUENCE [LARGE SCALE GENOMIC DNA]</scope>
    <source>
        <strain evidence="3 4">L283</strain>
    </source>
</reference>
<dbReference type="Pfam" id="PF09335">
    <property type="entry name" value="VTT_dom"/>
    <property type="match status" value="1"/>
</dbReference>